<dbReference type="HAMAP" id="MF_00101">
    <property type="entry name" value="AcpS"/>
    <property type="match status" value="1"/>
</dbReference>
<accession>A0A139SM50</accession>
<evidence type="ECO:0000256" key="1">
    <source>
        <dbReference type="ARBA" id="ARBA00022516"/>
    </source>
</evidence>
<dbReference type="OrthoDB" id="517356at2"/>
<keyword evidence="3 8" id="KW-0479">Metal-binding</keyword>
<sequence length="155" mass="16379">MSDAFASPASVRAALLSGLSLPAGGVLIGLGCDLIEVERIAAAISRHGVHFLTRTFTEEERSYCAALKYPDKHYAARWAAKEAVAKAFTTGIGAELSWTSVSVYHGARSEPRVRLDDQGASLLRALGGTDVLLSLSHTETHALAVAAIVRKECAS</sequence>
<comment type="function">
    <text evidence="8">Transfers the 4'-phosphopantetheine moiety from coenzyme A to a Ser of acyl-carrier-protein.</text>
</comment>
<reference evidence="10 11" key="1">
    <citation type="submission" date="2016-02" db="EMBL/GenBank/DDBJ databases">
        <authorList>
            <person name="Wen L."/>
            <person name="He K."/>
            <person name="Yang H."/>
        </authorList>
    </citation>
    <scope>NUCLEOTIDE SEQUENCE [LARGE SCALE GENOMIC DNA]</scope>
    <source>
        <strain evidence="10 11">CV41</strain>
    </source>
</reference>
<keyword evidence="6 8" id="KW-0443">Lipid metabolism</keyword>
<name>A0A139SM50_9BACT</name>
<dbReference type="GO" id="GO:0008897">
    <property type="term" value="F:holo-[acyl-carrier-protein] synthase activity"/>
    <property type="evidence" value="ECO:0007669"/>
    <property type="project" value="UniProtKB-UniRule"/>
</dbReference>
<dbReference type="NCBIfam" id="TIGR00556">
    <property type="entry name" value="pantethn_trn"/>
    <property type="match status" value="1"/>
</dbReference>
<feature type="binding site" evidence="8">
    <location>
        <position position="33"/>
    </location>
    <ligand>
        <name>Mg(2+)</name>
        <dbReference type="ChEBI" id="CHEBI:18420"/>
    </ligand>
</feature>
<proteinExistence type="inferred from homology"/>
<keyword evidence="5 8" id="KW-0460">Magnesium</keyword>
<dbReference type="RefSeq" id="WP_068711878.1">
    <property type="nucleotide sequence ID" value="NZ_LSZP01000037.1"/>
</dbReference>
<dbReference type="Proteomes" id="UP000071392">
    <property type="component" value="Unassembled WGS sequence"/>
</dbReference>
<dbReference type="InterPro" id="IPR002582">
    <property type="entry name" value="ACPS"/>
</dbReference>
<comment type="catalytic activity">
    <reaction evidence="8">
        <text>apo-[ACP] + CoA = holo-[ACP] + adenosine 3',5'-bisphosphate + H(+)</text>
        <dbReference type="Rhea" id="RHEA:12068"/>
        <dbReference type="Rhea" id="RHEA-COMP:9685"/>
        <dbReference type="Rhea" id="RHEA-COMP:9690"/>
        <dbReference type="ChEBI" id="CHEBI:15378"/>
        <dbReference type="ChEBI" id="CHEBI:29999"/>
        <dbReference type="ChEBI" id="CHEBI:57287"/>
        <dbReference type="ChEBI" id="CHEBI:58343"/>
        <dbReference type="ChEBI" id="CHEBI:64479"/>
        <dbReference type="EC" id="2.7.8.7"/>
    </reaction>
</comment>
<feature type="binding site" evidence="8">
    <location>
        <position position="82"/>
    </location>
    <ligand>
        <name>Mg(2+)</name>
        <dbReference type="ChEBI" id="CHEBI:18420"/>
    </ligand>
</feature>
<dbReference type="Gene3D" id="3.90.470.20">
    <property type="entry name" value="4'-phosphopantetheinyl transferase domain"/>
    <property type="match status" value="1"/>
</dbReference>
<evidence type="ECO:0000256" key="5">
    <source>
        <dbReference type="ARBA" id="ARBA00022842"/>
    </source>
</evidence>
<dbReference type="GO" id="GO:0006633">
    <property type="term" value="P:fatty acid biosynthetic process"/>
    <property type="evidence" value="ECO:0007669"/>
    <property type="project" value="UniProtKB-UniRule"/>
</dbReference>
<evidence type="ECO:0000256" key="2">
    <source>
        <dbReference type="ARBA" id="ARBA00022679"/>
    </source>
</evidence>
<evidence type="ECO:0000259" key="9">
    <source>
        <dbReference type="Pfam" id="PF01648"/>
    </source>
</evidence>
<keyword evidence="4 8" id="KW-0276">Fatty acid metabolism</keyword>
<keyword evidence="2 8" id="KW-0808">Transferase</keyword>
<gene>
    <name evidence="8" type="primary">acpS</name>
    <name evidence="10" type="ORF">AXK12_05020</name>
</gene>
<dbReference type="SUPFAM" id="SSF56214">
    <property type="entry name" value="4'-phosphopantetheinyl transferase"/>
    <property type="match status" value="1"/>
</dbReference>
<keyword evidence="7 8" id="KW-0275">Fatty acid biosynthesis</keyword>
<dbReference type="InterPro" id="IPR004568">
    <property type="entry name" value="Ppantetheine-prot_Trfase_dom"/>
</dbReference>
<comment type="subcellular location">
    <subcellularLocation>
        <location evidence="8">Cytoplasm</location>
    </subcellularLocation>
</comment>
<dbReference type="AlphaFoldDB" id="A0A139SM50"/>
<dbReference type="GO" id="GO:0005737">
    <property type="term" value="C:cytoplasm"/>
    <property type="evidence" value="ECO:0007669"/>
    <property type="project" value="UniProtKB-SubCell"/>
</dbReference>
<keyword evidence="11" id="KW-1185">Reference proteome</keyword>
<dbReference type="InterPro" id="IPR008278">
    <property type="entry name" value="4-PPantetheinyl_Trfase_dom"/>
</dbReference>
<keyword evidence="8" id="KW-0963">Cytoplasm</keyword>
<dbReference type="STRING" id="1548208.AXK12_05020"/>
<dbReference type="GO" id="GO:0000287">
    <property type="term" value="F:magnesium ion binding"/>
    <property type="evidence" value="ECO:0007669"/>
    <property type="project" value="UniProtKB-UniRule"/>
</dbReference>
<comment type="cofactor">
    <cofactor evidence="8">
        <name>Mg(2+)</name>
        <dbReference type="ChEBI" id="CHEBI:18420"/>
    </cofactor>
</comment>
<evidence type="ECO:0000256" key="3">
    <source>
        <dbReference type="ARBA" id="ARBA00022723"/>
    </source>
</evidence>
<keyword evidence="1 8" id="KW-0444">Lipid biosynthesis</keyword>
<evidence type="ECO:0000256" key="8">
    <source>
        <dbReference type="HAMAP-Rule" id="MF_00101"/>
    </source>
</evidence>
<dbReference type="InterPro" id="IPR037143">
    <property type="entry name" value="4-PPantetheinyl_Trfase_dom_sf"/>
</dbReference>
<evidence type="ECO:0000256" key="4">
    <source>
        <dbReference type="ARBA" id="ARBA00022832"/>
    </source>
</evidence>
<dbReference type="EC" id="2.7.8.7" evidence="8"/>
<evidence type="ECO:0000256" key="6">
    <source>
        <dbReference type="ARBA" id="ARBA00023098"/>
    </source>
</evidence>
<protein>
    <recommendedName>
        <fullName evidence="8">Holo-[acyl-carrier-protein] synthase</fullName>
        <shortName evidence="8">Holo-ACP synthase</shortName>
        <ecNumber evidence="8">2.7.8.7</ecNumber>
    </recommendedName>
    <alternativeName>
        <fullName evidence="8">4'-phosphopantetheinyl transferase AcpS</fullName>
    </alternativeName>
</protein>
<feature type="domain" description="4'-phosphopantetheinyl transferase" evidence="9">
    <location>
        <begin position="29"/>
        <end position="121"/>
    </location>
</feature>
<comment type="similarity">
    <text evidence="8">Belongs to the P-Pant transferase superfamily. AcpS family.</text>
</comment>
<evidence type="ECO:0000256" key="7">
    <source>
        <dbReference type="ARBA" id="ARBA00023160"/>
    </source>
</evidence>
<dbReference type="NCBIfam" id="TIGR00516">
    <property type="entry name" value="acpS"/>
    <property type="match status" value="1"/>
</dbReference>
<dbReference type="Pfam" id="PF01648">
    <property type="entry name" value="ACPS"/>
    <property type="match status" value="1"/>
</dbReference>
<comment type="caution">
    <text evidence="10">The sequence shown here is derived from an EMBL/GenBank/DDBJ whole genome shotgun (WGS) entry which is preliminary data.</text>
</comment>
<dbReference type="EMBL" id="LSZP01000037">
    <property type="protein sequence ID" value="KXU35612.1"/>
    <property type="molecule type" value="Genomic_DNA"/>
</dbReference>
<evidence type="ECO:0000313" key="11">
    <source>
        <dbReference type="Proteomes" id="UP000071392"/>
    </source>
</evidence>
<evidence type="ECO:0000313" key="10">
    <source>
        <dbReference type="EMBL" id="KXU35612.1"/>
    </source>
</evidence>
<organism evidence="10 11">
    <name type="scientific">Cephaloticoccus capnophilus</name>
    <dbReference type="NCBI Taxonomy" id="1548208"/>
    <lineage>
        <taxon>Bacteria</taxon>
        <taxon>Pseudomonadati</taxon>
        <taxon>Verrucomicrobiota</taxon>
        <taxon>Opitutia</taxon>
        <taxon>Opitutales</taxon>
        <taxon>Opitutaceae</taxon>
        <taxon>Cephaloticoccus</taxon>
    </lineage>
</organism>